<dbReference type="Pfam" id="PF23635">
    <property type="entry name" value="Beta-prop_AT5G49610-like"/>
    <property type="match status" value="1"/>
</dbReference>
<dbReference type="Pfam" id="PF00646">
    <property type="entry name" value="F-box"/>
    <property type="match status" value="1"/>
</dbReference>
<dbReference type="AlphaFoldDB" id="A0A921RJB4"/>
<evidence type="ECO:0000259" key="2">
    <source>
        <dbReference type="Pfam" id="PF23635"/>
    </source>
</evidence>
<comment type="caution">
    <text evidence="3">The sequence shown here is derived from an EMBL/GenBank/DDBJ whole genome shotgun (WGS) entry which is preliminary data.</text>
</comment>
<reference evidence="3" key="2">
    <citation type="submission" date="2020-10" db="EMBL/GenBank/DDBJ databases">
        <authorList>
            <person name="Cooper E.A."/>
            <person name="Brenton Z.W."/>
            <person name="Flinn B.S."/>
            <person name="Jenkins J."/>
            <person name="Shu S."/>
            <person name="Flowers D."/>
            <person name="Luo F."/>
            <person name="Wang Y."/>
            <person name="Xia P."/>
            <person name="Barry K."/>
            <person name="Daum C."/>
            <person name="Lipzen A."/>
            <person name="Yoshinaga Y."/>
            <person name="Schmutz J."/>
            <person name="Saski C."/>
            <person name="Vermerris W."/>
            <person name="Kresovich S."/>
        </authorList>
    </citation>
    <scope>NUCLEOTIDE SEQUENCE</scope>
</reference>
<evidence type="ECO:0000313" key="4">
    <source>
        <dbReference type="Proteomes" id="UP000807115"/>
    </source>
</evidence>
<dbReference type="InterPro" id="IPR001810">
    <property type="entry name" value="F-box_dom"/>
</dbReference>
<evidence type="ECO:0000259" key="1">
    <source>
        <dbReference type="Pfam" id="PF00646"/>
    </source>
</evidence>
<protein>
    <recommendedName>
        <fullName evidence="5">F-box domain-containing protein</fullName>
    </recommendedName>
</protein>
<proteinExistence type="predicted"/>
<dbReference type="Gene3D" id="1.20.1280.50">
    <property type="match status" value="1"/>
</dbReference>
<name>A0A921RJB4_SORBI</name>
<gene>
    <name evidence="3" type="ORF">BDA96_02G010100</name>
</gene>
<feature type="domain" description="F-box" evidence="1">
    <location>
        <begin position="12"/>
        <end position="45"/>
    </location>
</feature>
<organism evidence="3 4">
    <name type="scientific">Sorghum bicolor</name>
    <name type="common">Sorghum</name>
    <name type="synonym">Sorghum vulgare</name>
    <dbReference type="NCBI Taxonomy" id="4558"/>
    <lineage>
        <taxon>Eukaryota</taxon>
        <taxon>Viridiplantae</taxon>
        <taxon>Streptophyta</taxon>
        <taxon>Embryophyta</taxon>
        <taxon>Tracheophyta</taxon>
        <taxon>Spermatophyta</taxon>
        <taxon>Magnoliopsida</taxon>
        <taxon>Liliopsida</taxon>
        <taxon>Poales</taxon>
        <taxon>Poaceae</taxon>
        <taxon>PACMAD clade</taxon>
        <taxon>Panicoideae</taxon>
        <taxon>Andropogonodae</taxon>
        <taxon>Andropogoneae</taxon>
        <taxon>Sorghinae</taxon>
        <taxon>Sorghum</taxon>
    </lineage>
</organism>
<dbReference type="SUPFAM" id="SSF81383">
    <property type="entry name" value="F-box domain"/>
    <property type="match status" value="1"/>
</dbReference>
<dbReference type="InterPro" id="IPR056594">
    <property type="entry name" value="AT5G49610-like_b-prop"/>
</dbReference>
<reference evidence="3" key="1">
    <citation type="journal article" date="2019" name="BMC Genomics">
        <title>A new reference genome for Sorghum bicolor reveals high levels of sequence similarity between sweet and grain genotypes: implications for the genetics of sugar metabolism.</title>
        <authorList>
            <person name="Cooper E.A."/>
            <person name="Brenton Z.W."/>
            <person name="Flinn B.S."/>
            <person name="Jenkins J."/>
            <person name="Shu S."/>
            <person name="Flowers D."/>
            <person name="Luo F."/>
            <person name="Wang Y."/>
            <person name="Xia P."/>
            <person name="Barry K."/>
            <person name="Daum C."/>
            <person name="Lipzen A."/>
            <person name="Yoshinaga Y."/>
            <person name="Schmutz J."/>
            <person name="Saski C."/>
            <person name="Vermerris W."/>
            <person name="Kresovich S."/>
        </authorList>
    </citation>
    <scope>NUCLEOTIDE SEQUENCE</scope>
</reference>
<evidence type="ECO:0008006" key="5">
    <source>
        <dbReference type="Google" id="ProtNLM"/>
    </source>
</evidence>
<dbReference type="PANTHER" id="PTHR32133">
    <property type="entry name" value="OS07G0120400 PROTEIN"/>
    <property type="match status" value="1"/>
</dbReference>
<sequence>MAPRPPPAELMDELVEEILLRIPPDDPTRLLRAALVCKRWCRIVSAAGFRLRFREFHRTPPILGFLHDHRLSYTLVSTTSSFRPPPAACPNSYRATDARHGRVLLSRHRCYRNTLAIAFVVWDPIRGQSTELPLLPSSDTWNAAVLCAAVGACDHLDCQHGPEFLVVFVGTGNGNGNGGTFAHVYSSEAAAWSKRISAQHLHEDIRSLPSALAGNALYFVCSTIILKYDLAAREMSVIHLPGECFFRPIVVRTTEDGGLGLASIRSHRLYLHEWSIEDAGWVQSKVIKLTKLLPDETLGSLRLTGFAHGLDIILVVASERTFTIDLKSLQVTKVCEEGWCYGIFPYMSFCNPGSRVRL</sequence>
<feature type="domain" description="F-box protein AT5G49610-like beta-propeller" evidence="2">
    <location>
        <begin position="96"/>
        <end position="349"/>
    </location>
</feature>
<dbReference type="PANTHER" id="PTHR32133:SF386">
    <property type="entry name" value="F-BOX DOMAIN-CONTAINING PROTEIN"/>
    <property type="match status" value="1"/>
</dbReference>
<dbReference type="Proteomes" id="UP000807115">
    <property type="component" value="Chromosome 2"/>
</dbReference>
<evidence type="ECO:0000313" key="3">
    <source>
        <dbReference type="EMBL" id="KAG0541364.1"/>
    </source>
</evidence>
<dbReference type="EMBL" id="CM027681">
    <property type="protein sequence ID" value="KAG0541364.1"/>
    <property type="molecule type" value="Genomic_DNA"/>
</dbReference>
<dbReference type="InterPro" id="IPR036047">
    <property type="entry name" value="F-box-like_dom_sf"/>
</dbReference>
<accession>A0A921RJB4</accession>